<organism evidence="1 2">
    <name type="scientific">Butyricimonas faecihominis</name>
    <dbReference type="NCBI Taxonomy" id="1472416"/>
    <lineage>
        <taxon>Bacteria</taxon>
        <taxon>Pseudomonadati</taxon>
        <taxon>Bacteroidota</taxon>
        <taxon>Bacteroidia</taxon>
        <taxon>Bacteroidales</taxon>
        <taxon>Odoribacteraceae</taxon>
        <taxon>Butyricimonas</taxon>
    </lineage>
</organism>
<dbReference type="OrthoDB" id="6664198at2"/>
<keyword evidence="2" id="KW-1185">Reference proteome</keyword>
<sequence>MMNIKYLKTITIPEGKEYLNQYLEEFPVNCLLHKGKTGCGGTEMVLNDKRNTIIAVPTKDLIKNKIEPNLNRKERRDNILGVMEGVEEYQIKNYIDEHEVKKIMVTYDSLPKVIKIIAAKGGNAYEDYFLLVDEYHRLFLDNLFRDKAVRNLLDEATKFKSVTFMTATPVDEMFIMDELKFLPVQEISWKTLEPVKVTVVRTNSLLEQVLFYIAYSRGCAMQGDINLHFFVNSVAFISSIIKKSQLPPGLFRVVCSNNNMNKKKLGEGVEISTTSSPSKKFNFYTSTVFEGSDILDMNGYTIVVSDGNSEGRIIDISTSMKQICGRIRDSKYKNRVTYICPFPKKLELSWEEYKAFIDKELENTRAGIERINKLEEKDRLWEIDLVKKGLNDTCIFINKESKLEVDTNKYMLDLYNYKKRCELLGKDLNLKQTFSSQNYIVSEIDHVPHERTPSLKLLAGTSTRKCFKDYFEEYVQLMEKREGENSLAYHFSRLFNLEEERHQVLAKEYPLVKEAYEKLGVDKVKKMKYKTSNIKRELGKLANIPDARRVVDYIKKRYALPVKLEVSSWREILNHIYHVELGLQESARAKATDLDKWFITRYGYFNQDGKTVDAMTVIREKSIMEEGTKVDE</sequence>
<dbReference type="AlphaFoldDB" id="A0A7W6MY45"/>
<gene>
    <name evidence="1" type="ORF">GGR14_001217</name>
</gene>
<dbReference type="Gene3D" id="3.40.50.300">
    <property type="entry name" value="P-loop containing nucleotide triphosphate hydrolases"/>
    <property type="match status" value="1"/>
</dbReference>
<name>A0A7W6MY45_9BACT</name>
<reference evidence="1 2" key="1">
    <citation type="submission" date="2020-08" db="EMBL/GenBank/DDBJ databases">
        <title>Genomic Encyclopedia of Type Strains, Phase IV (KMG-IV): sequencing the most valuable type-strain genomes for metagenomic binning, comparative biology and taxonomic classification.</title>
        <authorList>
            <person name="Goeker M."/>
        </authorList>
    </citation>
    <scope>NUCLEOTIDE SEQUENCE [LARGE SCALE GENOMIC DNA]</scope>
    <source>
        <strain evidence="1 2">DSM 105721</strain>
    </source>
</reference>
<dbReference type="Proteomes" id="UP000546007">
    <property type="component" value="Unassembled WGS sequence"/>
</dbReference>
<evidence type="ECO:0000313" key="1">
    <source>
        <dbReference type="EMBL" id="MBB4025445.1"/>
    </source>
</evidence>
<dbReference type="SUPFAM" id="SSF52540">
    <property type="entry name" value="P-loop containing nucleoside triphosphate hydrolases"/>
    <property type="match status" value="1"/>
</dbReference>
<dbReference type="GeneID" id="93103338"/>
<dbReference type="RefSeq" id="WP_124316947.1">
    <property type="nucleotide sequence ID" value="NZ_AP028155.1"/>
</dbReference>
<accession>A0A7W6MY45</accession>
<comment type="caution">
    <text evidence="1">The sequence shown here is derived from an EMBL/GenBank/DDBJ whole genome shotgun (WGS) entry which is preliminary data.</text>
</comment>
<dbReference type="InterPro" id="IPR027417">
    <property type="entry name" value="P-loop_NTPase"/>
</dbReference>
<proteinExistence type="predicted"/>
<protein>
    <recommendedName>
        <fullName evidence="3">DEAD/DEAH box helicase</fullName>
    </recommendedName>
</protein>
<evidence type="ECO:0008006" key="3">
    <source>
        <dbReference type="Google" id="ProtNLM"/>
    </source>
</evidence>
<evidence type="ECO:0000313" key="2">
    <source>
        <dbReference type="Proteomes" id="UP000546007"/>
    </source>
</evidence>
<dbReference type="EMBL" id="JACIES010000002">
    <property type="protein sequence ID" value="MBB4025445.1"/>
    <property type="molecule type" value="Genomic_DNA"/>
</dbReference>